<dbReference type="AlphaFoldDB" id="A0A495MP58"/>
<dbReference type="OrthoDB" id="1524454at2"/>
<name>A0A495MP58_9FLAO</name>
<protein>
    <submittedName>
        <fullName evidence="2">DinB family protein</fullName>
    </submittedName>
</protein>
<dbReference type="InterPro" id="IPR024775">
    <property type="entry name" value="DinB-like"/>
</dbReference>
<dbReference type="RefSeq" id="WP_121376139.1">
    <property type="nucleotide sequence ID" value="NZ_RBLC01000001.1"/>
</dbReference>
<organism evidence="2 3">
    <name type="scientific">Flavobacterium endophyticum</name>
    <dbReference type="NCBI Taxonomy" id="1540163"/>
    <lineage>
        <taxon>Bacteria</taxon>
        <taxon>Pseudomonadati</taxon>
        <taxon>Bacteroidota</taxon>
        <taxon>Flavobacteriia</taxon>
        <taxon>Flavobacteriales</taxon>
        <taxon>Flavobacteriaceae</taxon>
        <taxon>Flavobacterium</taxon>
    </lineage>
</organism>
<comment type="caution">
    <text evidence="2">The sequence shown here is derived from an EMBL/GenBank/DDBJ whole genome shotgun (WGS) entry which is preliminary data.</text>
</comment>
<evidence type="ECO:0000259" key="1">
    <source>
        <dbReference type="Pfam" id="PF12867"/>
    </source>
</evidence>
<dbReference type="Proteomes" id="UP000277579">
    <property type="component" value="Unassembled WGS sequence"/>
</dbReference>
<sequence length="184" mass="21538">MKIKTQQLLQELTTQVQEHLAYATSLLAQTDEELNNRIAPDSWSALECIEHLNRYGNFYLPEIERRIYQSQSKPEPEFKSGWLGNYFAESMRPKARLNKMKTFAKMDPIYSKLDKSVLDTFIKQQQQLLRLLEKSGSISLNKTKTSISITKLIRLKLGDTFRFLIYHNERHIQQAKRAVESTRA</sequence>
<dbReference type="EMBL" id="RBLC01000001">
    <property type="protein sequence ID" value="RKS26852.1"/>
    <property type="molecule type" value="Genomic_DNA"/>
</dbReference>
<evidence type="ECO:0000313" key="2">
    <source>
        <dbReference type="EMBL" id="RKS26852.1"/>
    </source>
</evidence>
<accession>A0A495MP58</accession>
<keyword evidence="3" id="KW-1185">Reference proteome</keyword>
<dbReference type="Gene3D" id="1.20.120.450">
    <property type="entry name" value="dinb family like domain"/>
    <property type="match status" value="1"/>
</dbReference>
<dbReference type="Pfam" id="PF12867">
    <property type="entry name" value="DinB_2"/>
    <property type="match status" value="1"/>
</dbReference>
<gene>
    <name evidence="2" type="ORF">CLV94_1922</name>
</gene>
<dbReference type="InterPro" id="IPR034660">
    <property type="entry name" value="DinB/YfiT-like"/>
</dbReference>
<proteinExistence type="predicted"/>
<reference evidence="2 3" key="1">
    <citation type="submission" date="2018-10" db="EMBL/GenBank/DDBJ databases">
        <title>Genomic Encyclopedia of Archaeal and Bacterial Type Strains, Phase II (KMG-II): from individual species to whole genera.</title>
        <authorList>
            <person name="Goeker M."/>
        </authorList>
    </citation>
    <scope>NUCLEOTIDE SEQUENCE [LARGE SCALE GENOMIC DNA]</scope>
    <source>
        <strain evidence="2 3">DSM 29537</strain>
    </source>
</reference>
<feature type="domain" description="DinB-like" evidence="1">
    <location>
        <begin position="25"/>
        <end position="175"/>
    </location>
</feature>
<dbReference type="SUPFAM" id="SSF109854">
    <property type="entry name" value="DinB/YfiT-like putative metalloenzymes"/>
    <property type="match status" value="1"/>
</dbReference>
<evidence type="ECO:0000313" key="3">
    <source>
        <dbReference type="Proteomes" id="UP000277579"/>
    </source>
</evidence>